<dbReference type="SMART" id="SM00137">
    <property type="entry name" value="MAM"/>
    <property type="match status" value="2"/>
</dbReference>
<dbReference type="InterPro" id="IPR050780">
    <property type="entry name" value="Mucin_vWF_Thrombospondin_sf"/>
</dbReference>
<evidence type="ECO:0008006" key="9">
    <source>
        <dbReference type="Google" id="ProtNLM"/>
    </source>
</evidence>
<keyword evidence="2" id="KW-0325">Glycoprotein</keyword>
<feature type="domain" description="MAM" evidence="5">
    <location>
        <begin position="878"/>
        <end position="962"/>
    </location>
</feature>
<dbReference type="InterPro" id="IPR000998">
    <property type="entry name" value="MAM_dom"/>
</dbReference>
<dbReference type="STRING" id="32473.ENSXCOP00000002446"/>
<dbReference type="CDD" id="cd19941">
    <property type="entry name" value="TIL"/>
    <property type="match status" value="2"/>
</dbReference>
<dbReference type="InterPro" id="IPR025615">
    <property type="entry name" value="TILa_dom"/>
</dbReference>
<dbReference type="Pfam" id="PF00094">
    <property type="entry name" value="VWD"/>
    <property type="match status" value="3"/>
</dbReference>
<protein>
    <recommendedName>
        <fullName evidence="9">Zonadhesin-like</fullName>
    </recommendedName>
</protein>
<dbReference type="GO" id="GO:0031012">
    <property type="term" value="C:extracellular matrix"/>
    <property type="evidence" value="ECO:0007669"/>
    <property type="project" value="TreeGrafter"/>
</dbReference>
<dbReference type="PANTHER" id="PTHR11339:SF374">
    <property type="entry name" value="ZONADHESIN"/>
    <property type="match status" value="1"/>
</dbReference>
<keyword evidence="8" id="KW-1185">Reference proteome</keyword>
<dbReference type="Pfam" id="PF12714">
    <property type="entry name" value="TILa"/>
    <property type="match status" value="1"/>
</dbReference>
<dbReference type="Gene3D" id="2.60.120.200">
    <property type="match status" value="2"/>
</dbReference>
<reference evidence="7" key="2">
    <citation type="submission" date="2025-09" db="UniProtKB">
        <authorList>
            <consortium name="Ensembl"/>
        </authorList>
    </citation>
    <scope>IDENTIFICATION</scope>
</reference>
<feature type="chain" id="PRO_5017207132" description="Zonadhesin-like" evidence="4">
    <location>
        <begin position="24"/>
        <end position="1341"/>
    </location>
</feature>
<evidence type="ECO:0000313" key="8">
    <source>
        <dbReference type="Proteomes" id="UP000261380"/>
    </source>
</evidence>
<name>A0A3B5KXU1_9TELE</name>
<evidence type="ECO:0000256" key="2">
    <source>
        <dbReference type="ARBA" id="ARBA00023180"/>
    </source>
</evidence>
<evidence type="ECO:0000256" key="3">
    <source>
        <dbReference type="SAM" id="MobiDB-lite"/>
    </source>
</evidence>
<evidence type="ECO:0000259" key="6">
    <source>
        <dbReference type="PROSITE" id="PS51233"/>
    </source>
</evidence>
<dbReference type="PANTHER" id="PTHR11339">
    <property type="entry name" value="EXTRACELLULAR MATRIX GLYCOPROTEIN RELATED"/>
    <property type="match status" value="1"/>
</dbReference>
<keyword evidence="1" id="KW-1015">Disulfide bond</keyword>
<dbReference type="Proteomes" id="UP000261380">
    <property type="component" value="Unplaced"/>
</dbReference>
<feature type="region of interest" description="Disordered" evidence="3">
    <location>
        <begin position="969"/>
        <end position="1018"/>
    </location>
</feature>
<evidence type="ECO:0000256" key="4">
    <source>
        <dbReference type="SAM" id="SignalP"/>
    </source>
</evidence>
<dbReference type="InterPro" id="IPR002919">
    <property type="entry name" value="TIL_dom"/>
</dbReference>
<feature type="domain" description="VWFD" evidence="6">
    <location>
        <begin position="421"/>
        <end position="599"/>
    </location>
</feature>
<dbReference type="InterPro" id="IPR036084">
    <property type="entry name" value="Ser_inhib-like_sf"/>
</dbReference>
<feature type="signal peptide" evidence="4">
    <location>
        <begin position="1"/>
        <end position="23"/>
    </location>
</feature>
<dbReference type="Ensembl" id="ENSXCOT00000002480.1">
    <property type="protein sequence ID" value="ENSXCOP00000002446.1"/>
    <property type="gene ID" value="ENSXCOG00000001949.1"/>
</dbReference>
<dbReference type="InterPro" id="IPR014853">
    <property type="entry name" value="VWF/SSPO/ZAN-like_Cys-rich_dom"/>
</dbReference>
<reference evidence="7" key="1">
    <citation type="submission" date="2025-08" db="UniProtKB">
        <authorList>
            <consortium name="Ensembl"/>
        </authorList>
    </citation>
    <scope>IDENTIFICATION</scope>
</reference>
<sequence length="1341" mass="147709">MLGKLHTDLLITVALIFLAPLDCMYRDEPRKLSPSGMCTIHSNTDCHTFDGALFRFTSPCTYVLAKTYSASKALPKFAVEVVNIQTGNVSQPTIQQINVNLGNMRVSLLKSQTHWVVVNGIWRELPLNLNNNTIHIESNAAAIVVGSSSGVSVSFDNTGALQLRIPLQYSDRVCGLCGNFNQLPGDDLLKPDGTKAESATALAESWQTGGNVSSCEAIQVLQQCNPQDEAHYSSENYCGLLRSGSGPFASCLPDVGAESYFHACLLGLCSARGDQKVLCEALKAYADVCQEAGIAIPTWRNSTFCSLECGENSHYNSCADGCPEVCSGLDQMGLCGSCEERCECDPGFKLSGDKCVPAEHCGCWYNGKHYERGGMTVEADCVQQCRCIGNDAMQCTPMTCASDEVCKEKYGIKGCFPFKPATCSVYGDPHYVTFDKLAYSFQGGCAYTLTTTCGRHSTVQFTVIGFNIHPAGQNFTRAKLEAVVLQLDGLDLTLNQSGQVHGVSVRLPYSTNGSYGSVWIYVKKDYTILETTFGLKLWIDGHSRLFLQVDERYKYELCGLCGTYSGYQEDDFMMPGGQIASESFEFGDSWRTHTNEECMAHPNDPRECDNDGTVANEECSMVFHGAFEACHEYVHPSIYFSNCVYDYCATSGDQSTFCESLKSYATACQVEGVELSSWQIGTACGEYLTLYPNFIIKHLDVNCFQNGLCTWRQMITDAFDWERNYGSTPTEMTGPSSDHTGDGHYIYIESTNVTYGDAARLISSQCANTGPQCLQFWYHMYGSADRMGLNIYLFENNIAKAVWKEMNNHGNMWHLAQVDLNTTAVFQIIFEGQRGSNDQSDVAIDDITLHQGRCSGKLKPTIGNVTAPPRVTSLVCHLDCDFEKDFCQWSQMLPDVFDWERRNGSTPTLITGPLSDHTTGDGHYLHIDASMASLGDTARLIGTECSDTGPQCLTFWYRMSGSDTMVTMEHVPAPSNETGLHTPTTQSNATARPQVPATTSSAPSNETRPQPSPTGGPHPPTVWTESCQMCLSAPSCAENSHYTTCIPACSPTCENLTGPLHCSSEISCASGCVCDDGFVQKGSVCVPVQKCGCIDRNGETHQFNEVWYTSHCRQKCECEEDAGEGKTDCKDKDGCEDDAVCLQLETGKYYCKSTDFGECVIQGDPQYKTFDKLKHNFSGTNLYVLVRTKNLPKNLPEIYIESTNACADSSEEMERSEISGDVDEEHKRILQELKVKVYNHTVELKHKRKVDGQKIKASGSAAPGLEIQMHSSRIYLKTDFGLSVGFNGHCKTDIILPFLYKRRVEGLCGNFDGRKTNDKVKPDGTIAKNTQEFGESWRVYI</sequence>
<dbReference type="SUPFAM" id="SSF49899">
    <property type="entry name" value="Concanavalin A-like lectins/glucanases"/>
    <property type="match status" value="2"/>
</dbReference>
<feature type="domain" description="VWFD" evidence="6">
    <location>
        <begin position="1157"/>
        <end position="1341"/>
    </location>
</feature>
<dbReference type="GO" id="GO:0016020">
    <property type="term" value="C:membrane"/>
    <property type="evidence" value="ECO:0007669"/>
    <property type="project" value="InterPro"/>
</dbReference>
<dbReference type="InterPro" id="IPR001846">
    <property type="entry name" value="VWF_type-D"/>
</dbReference>
<dbReference type="Pfam" id="PF00629">
    <property type="entry name" value="MAM"/>
    <property type="match status" value="2"/>
</dbReference>
<evidence type="ECO:0000259" key="5">
    <source>
        <dbReference type="PROSITE" id="PS50060"/>
    </source>
</evidence>
<dbReference type="SMART" id="SM00832">
    <property type="entry name" value="C8"/>
    <property type="match status" value="2"/>
</dbReference>
<dbReference type="SMART" id="SM00216">
    <property type="entry name" value="VWD"/>
    <property type="match status" value="3"/>
</dbReference>
<dbReference type="Gene3D" id="2.10.25.10">
    <property type="entry name" value="Laminin"/>
    <property type="match status" value="2"/>
</dbReference>
<dbReference type="GO" id="GO:0005615">
    <property type="term" value="C:extracellular space"/>
    <property type="evidence" value="ECO:0007669"/>
    <property type="project" value="TreeGrafter"/>
</dbReference>
<dbReference type="PROSITE" id="PS51233">
    <property type="entry name" value="VWFD"/>
    <property type="match status" value="3"/>
</dbReference>
<evidence type="ECO:0000313" key="7">
    <source>
        <dbReference type="Ensembl" id="ENSXCOP00000002446.1"/>
    </source>
</evidence>
<dbReference type="PROSITE" id="PS50060">
    <property type="entry name" value="MAM_2"/>
    <property type="match status" value="2"/>
</dbReference>
<dbReference type="CDD" id="cd06263">
    <property type="entry name" value="MAM"/>
    <property type="match status" value="2"/>
</dbReference>
<dbReference type="InterPro" id="IPR013320">
    <property type="entry name" value="ConA-like_dom_sf"/>
</dbReference>
<dbReference type="GeneTree" id="ENSGT00940000156850"/>
<evidence type="ECO:0000256" key="1">
    <source>
        <dbReference type="ARBA" id="ARBA00023157"/>
    </source>
</evidence>
<feature type="domain" description="MAM" evidence="5">
    <location>
        <begin position="704"/>
        <end position="856"/>
    </location>
</feature>
<keyword evidence="4" id="KW-0732">Signal</keyword>
<proteinExistence type="predicted"/>
<dbReference type="PRINTS" id="PR00020">
    <property type="entry name" value="MAMDOMAIN"/>
</dbReference>
<dbReference type="SUPFAM" id="SSF57567">
    <property type="entry name" value="Serine protease inhibitors"/>
    <property type="match status" value="2"/>
</dbReference>
<dbReference type="Pfam" id="PF01826">
    <property type="entry name" value="TIL"/>
    <property type="match status" value="2"/>
</dbReference>
<feature type="compositionally biased region" description="Polar residues" evidence="3">
    <location>
        <begin position="975"/>
        <end position="1008"/>
    </location>
</feature>
<feature type="domain" description="VWFD" evidence="6">
    <location>
        <begin position="36"/>
        <end position="216"/>
    </location>
</feature>
<organism evidence="7 8">
    <name type="scientific">Xiphophorus couchianus</name>
    <name type="common">Monterrey platyfish</name>
    <dbReference type="NCBI Taxonomy" id="32473"/>
    <lineage>
        <taxon>Eukaryota</taxon>
        <taxon>Metazoa</taxon>
        <taxon>Chordata</taxon>
        <taxon>Craniata</taxon>
        <taxon>Vertebrata</taxon>
        <taxon>Euteleostomi</taxon>
        <taxon>Actinopterygii</taxon>
        <taxon>Neopterygii</taxon>
        <taxon>Teleostei</taxon>
        <taxon>Neoteleostei</taxon>
        <taxon>Acanthomorphata</taxon>
        <taxon>Ovalentaria</taxon>
        <taxon>Atherinomorphae</taxon>
        <taxon>Cyprinodontiformes</taxon>
        <taxon>Poeciliidae</taxon>
        <taxon>Poeciliinae</taxon>
        <taxon>Xiphophorus</taxon>
    </lineage>
</organism>
<accession>A0A3B5KXU1</accession>
<dbReference type="Pfam" id="PF08742">
    <property type="entry name" value="C8"/>
    <property type="match status" value="2"/>
</dbReference>